<comment type="function">
    <text evidence="15">Acts as a processive, ATP-dependent zinc metallopeptidase for both cytoplasmic and membrane proteins. Plays a role in the quality control of integral membrane proteins.</text>
</comment>
<gene>
    <name evidence="15 20" type="primary">ftsH</name>
    <name evidence="20" type="ORF">QVN40_04235</name>
</gene>
<evidence type="ECO:0000256" key="7">
    <source>
        <dbReference type="ARBA" id="ARBA00022741"/>
    </source>
</evidence>
<dbReference type="GO" id="GO:0030163">
    <property type="term" value="P:protein catabolic process"/>
    <property type="evidence" value="ECO:0007669"/>
    <property type="project" value="UniProtKB-UniRule"/>
</dbReference>
<feature type="compositionally biased region" description="Low complexity" evidence="18">
    <location>
        <begin position="696"/>
        <end position="709"/>
    </location>
</feature>
<dbReference type="Pfam" id="PF06480">
    <property type="entry name" value="FtsH_ext"/>
    <property type="match status" value="1"/>
</dbReference>
<feature type="coiled-coil region" evidence="17">
    <location>
        <begin position="621"/>
        <end position="648"/>
    </location>
</feature>
<feature type="compositionally biased region" description="Acidic residues" evidence="18">
    <location>
        <begin position="710"/>
        <end position="723"/>
    </location>
</feature>
<evidence type="ECO:0000256" key="2">
    <source>
        <dbReference type="ARBA" id="ARBA00010044"/>
    </source>
</evidence>
<dbReference type="GO" id="GO:0008270">
    <property type="term" value="F:zinc ion binding"/>
    <property type="evidence" value="ECO:0007669"/>
    <property type="project" value="UniProtKB-UniRule"/>
</dbReference>
<evidence type="ECO:0000256" key="8">
    <source>
        <dbReference type="ARBA" id="ARBA00022801"/>
    </source>
</evidence>
<keyword evidence="8 15" id="KW-0378">Hydrolase</keyword>
<organism evidence="20 21">
    <name type="scientific">Collinsella ihumii</name>
    <dbReference type="NCBI Taxonomy" id="1720204"/>
    <lineage>
        <taxon>Bacteria</taxon>
        <taxon>Bacillati</taxon>
        <taxon>Actinomycetota</taxon>
        <taxon>Coriobacteriia</taxon>
        <taxon>Coriobacteriales</taxon>
        <taxon>Coriobacteriaceae</taxon>
        <taxon>Collinsella</taxon>
    </lineage>
</organism>
<dbReference type="GO" id="GO:0004222">
    <property type="term" value="F:metalloendopeptidase activity"/>
    <property type="evidence" value="ECO:0007669"/>
    <property type="project" value="InterPro"/>
</dbReference>
<evidence type="ECO:0000256" key="5">
    <source>
        <dbReference type="ARBA" id="ARBA00022692"/>
    </source>
</evidence>
<evidence type="ECO:0000256" key="3">
    <source>
        <dbReference type="ARBA" id="ARBA00022475"/>
    </source>
</evidence>
<dbReference type="PROSITE" id="PS00674">
    <property type="entry name" value="AAA"/>
    <property type="match status" value="1"/>
</dbReference>
<evidence type="ECO:0000256" key="12">
    <source>
        <dbReference type="ARBA" id="ARBA00023049"/>
    </source>
</evidence>
<dbReference type="InterPro" id="IPR003959">
    <property type="entry name" value="ATPase_AAA_core"/>
</dbReference>
<dbReference type="PANTHER" id="PTHR23076">
    <property type="entry name" value="METALLOPROTEASE M41 FTSH"/>
    <property type="match status" value="1"/>
</dbReference>
<dbReference type="RefSeq" id="WP_275051893.1">
    <property type="nucleotide sequence ID" value="NZ_JAUEIR010000003.1"/>
</dbReference>
<feature type="compositionally biased region" description="Basic and acidic residues" evidence="18">
    <location>
        <begin position="672"/>
        <end position="691"/>
    </location>
</feature>
<keyword evidence="10 15" id="KW-0067">ATP-binding</keyword>
<dbReference type="InterPro" id="IPR037219">
    <property type="entry name" value="Peptidase_M41-like"/>
</dbReference>
<comment type="similarity">
    <text evidence="14 15">In the central section; belongs to the AAA ATPase family.</text>
</comment>
<dbReference type="GO" id="GO:0004176">
    <property type="term" value="F:ATP-dependent peptidase activity"/>
    <property type="evidence" value="ECO:0007669"/>
    <property type="project" value="InterPro"/>
</dbReference>
<name>A0AAW7JN20_9ACTN</name>
<dbReference type="Pfam" id="PF01434">
    <property type="entry name" value="Peptidase_M41"/>
    <property type="match status" value="1"/>
</dbReference>
<comment type="subcellular location">
    <subcellularLocation>
        <location evidence="15">Cell membrane</location>
        <topology evidence="15">Multi-pass membrane protein</topology>
        <orientation evidence="15">Cytoplasmic side</orientation>
    </subcellularLocation>
    <subcellularLocation>
        <location evidence="1">Membrane</location>
    </subcellularLocation>
</comment>
<feature type="binding site" evidence="15">
    <location>
        <position position="483"/>
    </location>
    <ligand>
        <name>Zn(2+)</name>
        <dbReference type="ChEBI" id="CHEBI:29105"/>
        <note>catalytic</note>
    </ligand>
</feature>
<dbReference type="InterPro" id="IPR003593">
    <property type="entry name" value="AAA+_ATPase"/>
</dbReference>
<evidence type="ECO:0000256" key="4">
    <source>
        <dbReference type="ARBA" id="ARBA00022670"/>
    </source>
</evidence>
<reference evidence="20" key="1">
    <citation type="submission" date="2023-06" db="EMBL/GenBank/DDBJ databases">
        <authorList>
            <person name="Zeman M."/>
            <person name="Kubasova T."/>
            <person name="Jahodarova E."/>
            <person name="Nykrynova M."/>
            <person name="Rychlik I."/>
        </authorList>
    </citation>
    <scope>NUCLEOTIDE SEQUENCE</scope>
    <source>
        <strain evidence="20">15_COKtk</strain>
    </source>
</reference>
<feature type="binding site" evidence="15">
    <location>
        <position position="559"/>
    </location>
    <ligand>
        <name>Zn(2+)</name>
        <dbReference type="ChEBI" id="CHEBI:29105"/>
        <note>catalytic</note>
    </ligand>
</feature>
<comment type="cofactor">
    <cofactor evidence="15">
        <name>Zn(2+)</name>
        <dbReference type="ChEBI" id="CHEBI:29105"/>
    </cofactor>
    <text evidence="15">Binds 1 zinc ion per subunit.</text>
</comment>
<dbReference type="AlphaFoldDB" id="A0AAW7JN20"/>
<dbReference type="HAMAP" id="MF_01458">
    <property type="entry name" value="FtsH"/>
    <property type="match status" value="1"/>
</dbReference>
<dbReference type="Gene3D" id="3.40.50.300">
    <property type="entry name" value="P-loop containing nucleotide triphosphate hydrolases"/>
    <property type="match status" value="1"/>
</dbReference>
<dbReference type="Pfam" id="PF17862">
    <property type="entry name" value="AAA_lid_3"/>
    <property type="match status" value="1"/>
</dbReference>
<evidence type="ECO:0000256" key="11">
    <source>
        <dbReference type="ARBA" id="ARBA00022989"/>
    </source>
</evidence>
<feature type="binding site" evidence="15">
    <location>
        <begin position="261"/>
        <end position="268"/>
    </location>
    <ligand>
        <name>ATP</name>
        <dbReference type="ChEBI" id="CHEBI:30616"/>
    </ligand>
</feature>
<dbReference type="SMART" id="SM00382">
    <property type="entry name" value="AAA"/>
    <property type="match status" value="1"/>
</dbReference>
<evidence type="ECO:0000256" key="16">
    <source>
        <dbReference type="RuleBase" id="RU003651"/>
    </source>
</evidence>
<comment type="similarity">
    <text evidence="2 15">In the C-terminal section; belongs to the peptidase M41 family.</text>
</comment>
<dbReference type="SUPFAM" id="SSF140990">
    <property type="entry name" value="FtsH protease domain-like"/>
    <property type="match status" value="1"/>
</dbReference>
<dbReference type="InterPro" id="IPR000642">
    <property type="entry name" value="Peptidase_M41"/>
</dbReference>
<keyword evidence="6 15" id="KW-0479">Metal-binding</keyword>
<dbReference type="FunFam" id="1.10.8.60:FF:000001">
    <property type="entry name" value="ATP-dependent zinc metalloprotease FtsH"/>
    <property type="match status" value="1"/>
</dbReference>
<keyword evidence="13 15" id="KW-0472">Membrane</keyword>
<dbReference type="GO" id="GO:0006508">
    <property type="term" value="P:proteolysis"/>
    <property type="evidence" value="ECO:0007669"/>
    <property type="project" value="UniProtKB-KW"/>
</dbReference>
<dbReference type="PANTHER" id="PTHR23076:SF97">
    <property type="entry name" value="ATP-DEPENDENT ZINC METALLOPROTEASE YME1L1"/>
    <property type="match status" value="1"/>
</dbReference>
<dbReference type="InterPro" id="IPR011546">
    <property type="entry name" value="Pept_M41_FtsH_extracell"/>
</dbReference>
<keyword evidence="9 15" id="KW-0862">Zinc</keyword>
<evidence type="ECO:0000256" key="18">
    <source>
        <dbReference type="SAM" id="MobiDB-lite"/>
    </source>
</evidence>
<keyword evidence="5 15" id="KW-0812">Transmembrane</keyword>
<dbReference type="Gene3D" id="1.20.58.760">
    <property type="entry name" value="Peptidase M41"/>
    <property type="match status" value="1"/>
</dbReference>
<dbReference type="CDD" id="cd19501">
    <property type="entry name" value="RecA-like_FtsH"/>
    <property type="match status" value="1"/>
</dbReference>
<accession>A0AAW7JN20</accession>
<dbReference type="NCBIfam" id="TIGR01241">
    <property type="entry name" value="FtsH_fam"/>
    <property type="match status" value="1"/>
</dbReference>
<dbReference type="SUPFAM" id="SSF52540">
    <property type="entry name" value="P-loop containing nucleoside triphosphate hydrolases"/>
    <property type="match status" value="1"/>
</dbReference>
<dbReference type="GO" id="GO:0005886">
    <property type="term" value="C:plasma membrane"/>
    <property type="evidence" value="ECO:0007669"/>
    <property type="project" value="UniProtKB-SubCell"/>
</dbReference>
<feature type="transmembrane region" description="Helical" evidence="15">
    <location>
        <begin position="168"/>
        <end position="189"/>
    </location>
</feature>
<dbReference type="GO" id="GO:0005524">
    <property type="term" value="F:ATP binding"/>
    <property type="evidence" value="ECO:0007669"/>
    <property type="project" value="UniProtKB-UniRule"/>
</dbReference>
<dbReference type="InterPro" id="IPR003960">
    <property type="entry name" value="ATPase_AAA_CS"/>
</dbReference>
<feature type="domain" description="AAA+ ATPase" evidence="19">
    <location>
        <begin position="253"/>
        <end position="392"/>
    </location>
</feature>
<keyword evidence="7 15" id="KW-0547">Nucleotide-binding</keyword>
<feature type="binding site" evidence="15">
    <location>
        <position position="487"/>
    </location>
    <ligand>
        <name>Zn(2+)</name>
        <dbReference type="ChEBI" id="CHEBI:29105"/>
        <note>catalytic</note>
    </ligand>
</feature>
<keyword evidence="12 15" id="KW-0482">Metalloprotease</keyword>
<protein>
    <recommendedName>
        <fullName evidence="15">ATP-dependent zinc metalloprotease FtsH</fullName>
        <ecNumber evidence="15">3.4.24.-</ecNumber>
    </recommendedName>
</protein>
<feature type="active site" evidence="15">
    <location>
        <position position="484"/>
    </location>
</feature>
<sequence>MTFWNDTAENNGVVVMADGGDDDKNRRDDDGLFGSLDDLRKSGRTPGGNHRPPSRIGWLYFLLACMLVAYLFMNMGGFFNRSTGAVQLTTSDFVTAVKEGRVDTATYTVADGSVSGAFWQDASDVGQDSELVPYTATYVGSDTLNELMAEYGGEDGVEYDVDTSDPNFLANLMVNVLPTILLVFVMFYFMRQMLGANNKAMQFGKTNAKTNESTRPKVKFGDVAGIDEAVEELKEVRDFLADPERFRKLGAKIPRGVLLVGPPGTGKTLLAKAVAGEAGVPFFSISGSDFVEMFVGVGASRVRDLFKEAKSQAPSIIFIDEIDAVGRQRGAGLGGGHDEREQTLNQLLVEMDGFEDSESVILIAATNRPDILDPALLRPGRFDRQITVDRPDVKGREQILRVHAANKPLADDVRFDKLAKLTVGFTGADLANLLNESALLAARRHRSTISMAEVEESMERVIAGPERKARVMSVTERTTIAYHESGHALVGHVLEHSDPVHKITIIPRGQALGYTMQLPTEDHYLKTKNEMLDELAVFLGGRVAEEIMCEDITSGASNDLERATKMAREMVTRLGMSEELGTQVFGEAQHQVFLGRDYADHQDYSEETARRIDTEVQRIMREAHERAYKILNERREQLELMKRVLLERETVEGDAVTALLDNTWDEYLEAHGEADEESHDARKARVPKQSDEEIAAEAAAFAQEALASEQSDEAPEASDQTDE</sequence>
<keyword evidence="4 15" id="KW-0645">Protease</keyword>
<evidence type="ECO:0000313" key="20">
    <source>
        <dbReference type="EMBL" id="MDN0068909.1"/>
    </source>
</evidence>
<dbReference type="EMBL" id="JAUEIR010000003">
    <property type="protein sequence ID" value="MDN0068909.1"/>
    <property type="molecule type" value="Genomic_DNA"/>
</dbReference>
<evidence type="ECO:0000256" key="14">
    <source>
        <dbReference type="ARBA" id="ARBA00061570"/>
    </source>
</evidence>
<dbReference type="InterPro" id="IPR005936">
    <property type="entry name" value="FtsH"/>
</dbReference>
<dbReference type="InterPro" id="IPR041569">
    <property type="entry name" value="AAA_lid_3"/>
</dbReference>
<reference evidence="20" key="2">
    <citation type="submission" date="2023-08" db="EMBL/GenBank/DDBJ databases">
        <title>Identification and characterization of horizontal gene transfer across gut microbiota members of farm animals based on homology search.</title>
        <authorList>
            <person name="Schwarzerova J."/>
            <person name="Nykrynova M."/>
            <person name="Jureckova K."/>
            <person name="Cejkova D."/>
            <person name="Rychlik I."/>
        </authorList>
    </citation>
    <scope>NUCLEOTIDE SEQUENCE</scope>
    <source>
        <strain evidence="20">15_COKtk</strain>
    </source>
</reference>
<dbReference type="GO" id="GO:0016887">
    <property type="term" value="F:ATP hydrolysis activity"/>
    <property type="evidence" value="ECO:0007669"/>
    <property type="project" value="UniProtKB-UniRule"/>
</dbReference>
<feature type="transmembrane region" description="Helical" evidence="15">
    <location>
        <begin position="58"/>
        <end position="79"/>
    </location>
</feature>
<evidence type="ECO:0000256" key="10">
    <source>
        <dbReference type="ARBA" id="ARBA00022840"/>
    </source>
</evidence>
<keyword evidence="11 15" id="KW-1133">Transmembrane helix</keyword>
<dbReference type="Proteomes" id="UP001168505">
    <property type="component" value="Unassembled WGS sequence"/>
</dbReference>
<keyword evidence="17" id="KW-0175">Coiled coil</keyword>
<evidence type="ECO:0000256" key="9">
    <source>
        <dbReference type="ARBA" id="ARBA00022833"/>
    </source>
</evidence>
<comment type="subunit">
    <text evidence="15">Homohexamer.</text>
</comment>
<dbReference type="Gene3D" id="1.10.8.60">
    <property type="match status" value="1"/>
</dbReference>
<evidence type="ECO:0000256" key="13">
    <source>
        <dbReference type="ARBA" id="ARBA00023136"/>
    </source>
</evidence>
<evidence type="ECO:0000313" key="21">
    <source>
        <dbReference type="Proteomes" id="UP001168505"/>
    </source>
</evidence>
<comment type="similarity">
    <text evidence="16">Belongs to the AAA ATPase family.</text>
</comment>
<evidence type="ECO:0000256" key="15">
    <source>
        <dbReference type="HAMAP-Rule" id="MF_01458"/>
    </source>
</evidence>
<evidence type="ECO:0000259" key="19">
    <source>
        <dbReference type="SMART" id="SM00382"/>
    </source>
</evidence>
<keyword evidence="3 15" id="KW-1003">Cell membrane</keyword>
<dbReference type="EC" id="3.4.24.-" evidence="15"/>
<evidence type="ECO:0000256" key="17">
    <source>
        <dbReference type="SAM" id="Coils"/>
    </source>
</evidence>
<evidence type="ECO:0000256" key="1">
    <source>
        <dbReference type="ARBA" id="ARBA00004370"/>
    </source>
</evidence>
<feature type="region of interest" description="Disordered" evidence="18">
    <location>
        <begin position="672"/>
        <end position="723"/>
    </location>
</feature>
<dbReference type="FunFam" id="1.20.58.760:FF:000001">
    <property type="entry name" value="ATP-dependent zinc metalloprotease FtsH"/>
    <property type="match status" value="1"/>
</dbReference>
<dbReference type="Pfam" id="PF00004">
    <property type="entry name" value="AAA"/>
    <property type="match status" value="1"/>
</dbReference>
<comment type="caution">
    <text evidence="20">The sequence shown here is derived from an EMBL/GenBank/DDBJ whole genome shotgun (WGS) entry which is preliminary data.</text>
</comment>
<dbReference type="InterPro" id="IPR027417">
    <property type="entry name" value="P-loop_NTPase"/>
</dbReference>
<dbReference type="FunFam" id="3.40.50.300:FF:000001">
    <property type="entry name" value="ATP-dependent zinc metalloprotease FtsH"/>
    <property type="match status" value="1"/>
</dbReference>
<proteinExistence type="inferred from homology"/>
<evidence type="ECO:0000256" key="6">
    <source>
        <dbReference type="ARBA" id="ARBA00022723"/>
    </source>
</evidence>